<dbReference type="Gene3D" id="3.30.300.30">
    <property type="match status" value="1"/>
</dbReference>
<name>X1NEQ8_9ZZZZ</name>
<dbReference type="Gene3D" id="3.40.50.12780">
    <property type="entry name" value="N-terminal domain of ligase-like"/>
    <property type="match status" value="1"/>
</dbReference>
<evidence type="ECO:0000259" key="2">
    <source>
        <dbReference type="Pfam" id="PF13193"/>
    </source>
</evidence>
<dbReference type="GO" id="GO:0006085">
    <property type="term" value="P:acetyl-CoA biosynthetic process"/>
    <property type="evidence" value="ECO:0007669"/>
    <property type="project" value="TreeGrafter"/>
</dbReference>
<dbReference type="SUPFAM" id="SSF56801">
    <property type="entry name" value="Acetyl-CoA synthetase-like"/>
    <property type="match status" value="1"/>
</dbReference>
<feature type="domain" description="AMP-binding enzyme C-terminal" evidence="2">
    <location>
        <begin position="66"/>
        <end position="143"/>
    </location>
</feature>
<dbReference type="EMBL" id="BARV01016294">
    <property type="protein sequence ID" value="GAI25295.1"/>
    <property type="molecule type" value="Genomic_DNA"/>
</dbReference>
<organism evidence="3">
    <name type="scientific">marine sediment metagenome</name>
    <dbReference type="NCBI Taxonomy" id="412755"/>
    <lineage>
        <taxon>unclassified sequences</taxon>
        <taxon>metagenomes</taxon>
        <taxon>ecological metagenomes</taxon>
    </lineage>
</organism>
<gene>
    <name evidence="3" type="ORF">S06H3_27988</name>
</gene>
<dbReference type="InterPro" id="IPR045851">
    <property type="entry name" value="AMP-bd_C_sf"/>
</dbReference>
<evidence type="ECO:0000256" key="1">
    <source>
        <dbReference type="ARBA" id="ARBA00013275"/>
    </source>
</evidence>
<dbReference type="InterPro" id="IPR025110">
    <property type="entry name" value="AMP-bd_C"/>
</dbReference>
<accession>X1NEQ8</accession>
<reference evidence="3" key="1">
    <citation type="journal article" date="2014" name="Front. Microbiol.">
        <title>High frequency of phylogenetically diverse reductive dehalogenase-homologous genes in deep subseafloor sedimentary metagenomes.</title>
        <authorList>
            <person name="Kawai M."/>
            <person name="Futagami T."/>
            <person name="Toyoda A."/>
            <person name="Takaki Y."/>
            <person name="Nishi S."/>
            <person name="Hori S."/>
            <person name="Arai W."/>
            <person name="Tsubouchi T."/>
            <person name="Morono Y."/>
            <person name="Uchiyama I."/>
            <person name="Ito T."/>
            <person name="Fujiyama A."/>
            <person name="Inagaki F."/>
            <person name="Takami H."/>
        </authorList>
    </citation>
    <scope>NUCLEOTIDE SEQUENCE</scope>
    <source>
        <strain evidence="3">Expedition CK06-06</strain>
    </source>
</reference>
<dbReference type="PANTHER" id="PTHR24095">
    <property type="entry name" value="ACETYL-COENZYME A SYNTHETASE"/>
    <property type="match status" value="1"/>
</dbReference>
<dbReference type="GO" id="GO:0003987">
    <property type="term" value="F:acetate-CoA ligase activity"/>
    <property type="evidence" value="ECO:0007669"/>
    <property type="project" value="UniProtKB-EC"/>
</dbReference>
<dbReference type="AlphaFoldDB" id="X1NEQ8"/>
<protein>
    <recommendedName>
        <fullName evidence="1">acetate--CoA ligase</fullName>
        <ecNumber evidence="1">6.2.1.1</ecNumber>
    </recommendedName>
</protein>
<feature type="non-terminal residue" evidence="3">
    <location>
        <position position="1"/>
    </location>
</feature>
<comment type="caution">
    <text evidence="3">The sequence shown here is derived from an EMBL/GenBank/DDBJ whole genome shotgun (WGS) entry which is preliminary data.</text>
</comment>
<sequence length="183" mass="20263">SPFGPGMLRGIYKNRDMYEENYWSQYGNGAYFTSDGARLVRKDNFRLTGRVDDVMKVAGHRLSTAEVENAIGGHEAVAECAVVAAPHEIKGEAPWAFVRLKTEEPSDKLAKELMDQVVKVLGPTCRPDRIIFAGAVPRTRSGKIMRRILKSLVKNEPIGDITTIENPESVAELKKLVDYKGTG</sequence>
<proteinExistence type="predicted"/>
<dbReference type="EC" id="6.2.1.1" evidence="1"/>
<dbReference type="PANTHER" id="PTHR24095:SF14">
    <property type="entry name" value="ACETYL-COENZYME A SYNTHETASE 1"/>
    <property type="match status" value="1"/>
</dbReference>
<dbReference type="InterPro" id="IPR042099">
    <property type="entry name" value="ANL_N_sf"/>
</dbReference>
<evidence type="ECO:0000313" key="3">
    <source>
        <dbReference type="EMBL" id="GAI25295.1"/>
    </source>
</evidence>
<dbReference type="Pfam" id="PF13193">
    <property type="entry name" value="AMP-binding_C"/>
    <property type="match status" value="1"/>
</dbReference>